<accession>A0AB36P0C4</accession>
<dbReference type="Proteomes" id="UP000198431">
    <property type="component" value="Unassembled WGS sequence"/>
</dbReference>
<keyword evidence="1" id="KW-0812">Transmembrane</keyword>
<evidence type="ECO:0000313" key="4">
    <source>
        <dbReference type="Proteomes" id="UP000184216"/>
    </source>
</evidence>
<dbReference type="EMBL" id="FRBX01000001">
    <property type="protein sequence ID" value="SHL25996.1"/>
    <property type="molecule type" value="Genomic_DNA"/>
</dbReference>
<dbReference type="AlphaFoldDB" id="A0AB36P0C4"/>
<name>A0AB36P0C4_9FLAO</name>
<protein>
    <recommendedName>
        <fullName evidence="6">DUF4760 domain-containing protein</fullName>
    </recommendedName>
</protein>
<keyword evidence="1" id="KW-1133">Transmembrane helix</keyword>
<keyword evidence="4" id="KW-1185">Reference proteome</keyword>
<evidence type="ECO:0000313" key="5">
    <source>
        <dbReference type="Proteomes" id="UP000198431"/>
    </source>
</evidence>
<organism evidence="2 5">
    <name type="scientific">Flavobacterium pectinovorum</name>
    <dbReference type="NCBI Taxonomy" id="29533"/>
    <lineage>
        <taxon>Bacteria</taxon>
        <taxon>Pseudomonadati</taxon>
        <taxon>Bacteroidota</taxon>
        <taxon>Flavobacteriia</taxon>
        <taxon>Flavobacteriales</taxon>
        <taxon>Flavobacteriaceae</taxon>
        <taxon>Flavobacterium</taxon>
    </lineage>
</organism>
<proteinExistence type="predicted"/>
<evidence type="ECO:0000256" key="1">
    <source>
        <dbReference type="SAM" id="Phobius"/>
    </source>
</evidence>
<evidence type="ECO:0008006" key="6">
    <source>
        <dbReference type="Google" id="ProtNLM"/>
    </source>
</evidence>
<evidence type="ECO:0000313" key="2">
    <source>
        <dbReference type="EMBL" id="OXB04662.1"/>
    </source>
</evidence>
<dbReference type="RefSeq" id="WP_073393019.1">
    <property type="nucleotide sequence ID" value="NZ_FRBX01000001.1"/>
</dbReference>
<evidence type="ECO:0000313" key="3">
    <source>
        <dbReference type="EMBL" id="SHL25996.1"/>
    </source>
</evidence>
<reference evidence="2 5" key="1">
    <citation type="submission" date="2016-11" db="EMBL/GenBank/DDBJ databases">
        <title>Whole genomes of Flavobacteriaceae.</title>
        <authorList>
            <person name="Stine C."/>
            <person name="Li C."/>
            <person name="Tadesse D."/>
        </authorList>
    </citation>
    <scope>NUCLEOTIDE SEQUENCE [LARGE SCALE GENOMIC DNA]</scope>
    <source>
        <strain evidence="2 5">ATCC 19366</strain>
    </source>
</reference>
<keyword evidence="1" id="KW-0472">Membrane</keyword>
<dbReference type="EMBL" id="MUHB01000009">
    <property type="protein sequence ID" value="OXB04662.1"/>
    <property type="molecule type" value="Genomic_DNA"/>
</dbReference>
<gene>
    <name evidence="2" type="ORF">B0A72_11835</name>
    <name evidence="3" type="ORF">SAMN05444387_0161</name>
</gene>
<reference evidence="3 4" key="2">
    <citation type="submission" date="2016-11" db="EMBL/GenBank/DDBJ databases">
        <authorList>
            <person name="Varghese N."/>
            <person name="Submissions S."/>
        </authorList>
    </citation>
    <scope>NUCLEOTIDE SEQUENCE [LARGE SCALE GENOMIC DNA]</scope>
    <source>
        <strain evidence="3 4">DSM 6368</strain>
    </source>
</reference>
<dbReference type="Proteomes" id="UP000184216">
    <property type="component" value="Unassembled WGS sequence"/>
</dbReference>
<comment type="caution">
    <text evidence="2">The sequence shown here is derived from an EMBL/GenBank/DDBJ whole genome shotgun (WGS) entry which is preliminary data.</text>
</comment>
<sequence length="202" mass="23484">MTPKDYLDFITAFAAIGALFISISAILRSSKDNKKQIIVGKIEEIYELTMFLFVEYSKLNHLATKLDEVYTSNFNEFEDNLDDFRILIQEVSKTTNLNEIYDKTLRLNVLANSYLNNEIKIEIIAYARLFQCILATIHLATLERKNKEFKEGFPITENLRAFVEELTPKLVKLINLGGEKLPFTIYQKYFENEFKSKLGLKD</sequence>
<feature type="transmembrane region" description="Helical" evidence="1">
    <location>
        <begin position="6"/>
        <end position="27"/>
    </location>
</feature>